<proteinExistence type="predicted"/>
<accession>A0AAE1I110</accession>
<comment type="caution">
    <text evidence="1">The sequence shown here is derived from an EMBL/GenBank/DDBJ whole genome shotgun (WGS) entry which is preliminary data.</text>
</comment>
<keyword evidence="1" id="KW-0240">DNA-directed RNA polymerase</keyword>
<reference evidence="1" key="1">
    <citation type="submission" date="2021-07" db="EMBL/GenBank/DDBJ databases">
        <authorList>
            <person name="Catto M.A."/>
            <person name="Jacobson A."/>
            <person name="Kennedy G."/>
            <person name="Labadie P."/>
            <person name="Hunt B.G."/>
            <person name="Srinivasan R."/>
        </authorList>
    </citation>
    <scope>NUCLEOTIDE SEQUENCE</scope>
    <source>
        <strain evidence="1">PL_HMW_Pooled</strain>
        <tissue evidence="1">Head</tissue>
    </source>
</reference>
<protein>
    <submittedName>
        <fullName evidence="1">DNA-directed RNA polymerase subunit beta</fullName>
    </submittedName>
</protein>
<reference evidence="1" key="2">
    <citation type="journal article" date="2023" name="BMC Genomics">
        <title>Pest status, molecular evolution, and epigenetic factors derived from the genome assembly of Frankliniella fusca, a thysanopteran phytovirus vector.</title>
        <authorList>
            <person name="Catto M.A."/>
            <person name="Labadie P.E."/>
            <person name="Jacobson A.L."/>
            <person name="Kennedy G.G."/>
            <person name="Srinivasan R."/>
            <person name="Hunt B.G."/>
        </authorList>
    </citation>
    <scope>NUCLEOTIDE SEQUENCE</scope>
    <source>
        <strain evidence="1">PL_HMW_Pooled</strain>
    </source>
</reference>
<keyword evidence="2" id="KW-1185">Reference proteome</keyword>
<gene>
    <name evidence="1" type="ORF">KUF71_005049</name>
</gene>
<evidence type="ECO:0000313" key="2">
    <source>
        <dbReference type="Proteomes" id="UP001219518"/>
    </source>
</evidence>
<evidence type="ECO:0000313" key="1">
    <source>
        <dbReference type="EMBL" id="KAK3930315.1"/>
    </source>
</evidence>
<name>A0AAE1I110_9NEOP</name>
<organism evidence="1 2">
    <name type="scientific">Frankliniella fusca</name>
    <dbReference type="NCBI Taxonomy" id="407009"/>
    <lineage>
        <taxon>Eukaryota</taxon>
        <taxon>Metazoa</taxon>
        <taxon>Ecdysozoa</taxon>
        <taxon>Arthropoda</taxon>
        <taxon>Hexapoda</taxon>
        <taxon>Insecta</taxon>
        <taxon>Pterygota</taxon>
        <taxon>Neoptera</taxon>
        <taxon>Paraneoptera</taxon>
        <taxon>Thysanoptera</taxon>
        <taxon>Terebrantia</taxon>
        <taxon>Thripoidea</taxon>
        <taxon>Thripidae</taxon>
        <taxon>Frankliniella</taxon>
    </lineage>
</organism>
<dbReference type="GO" id="GO:0000428">
    <property type="term" value="C:DNA-directed RNA polymerase complex"/>
    <property type="evidence" value="ECO:0007669"/>
    <property type="project" value="UniProtKB-KW"/>
</dbReference>
<keyword evidence="1" id="KW-0804">Transcription</keyword>
<dbReference type="EMBL" id="JAHWGI010001411">
    <property type="protein sequence ID" value="KAK3930315.1"/>
    <property type="molecule type" value="Genomic_DNA"/>
</dbReference>
<sequence>MQTEPLRSVLLNGPVTVAQIRDELQDAYGDKVDFGKTASPPAPEMALVFFECLPQYYSVHSFSHFVTSSRRYATGGPRCPGFTWSEARYKSGTSRHKLRIKTRVKVRGNFGKDSQFSENYSDYEEVSLWGKNERSSSDKFISTSRRSP</sequence>
<dbReference type="Proteomes" id="UP001219518">
    <property type="component" value="Unassembled WGS sequence"/>
</dbReference>
<dbReference type="AlphaFoldDB" id="A0AAE1I110"/>